<evidence type="ECO:0000313" key="15">
    <source>
        <dbReference type="EMBL" id="TFJ84350.1"/>
    </source>
</evidence>
<dbReference type="NCBIfam" id="TIGR00469">
    <property type="entry name" value="pheS_mito"/>
    <property type="match status" value="1"/>
</dbReference>
<dbReference type="GO" id="GO:0004826">
    <property type="term" value="F:phenylalanine-tRNA ligase activity"/>
    <property type="evidence" value="ECO:0007669"/>
    <property type="project" value="UniProtKB-EC"/>
</dbReference>
<keyword evidence="16" id="KW-1185">Reference proteome</keyword>
<dbReference type="InterPro" id="IPR002319">
    <property type="entry name" value="Phenylalanyl-tRNA_Synthase"/>
</dbReference>
<dbReference type="Pfam" id="PF03147">
    <property type="entry name" value="FDX-ACB"/>
    <property type="match status" value="1"/>
</dbReference>
<sequence>MNNVPVTLSEKIGRDLHRNPSHPLGIIKDRIEGYFKERAATTGVAVECFDNLFPVVPIVNNFDDLLIPPDHVSRSPIDTYYVDDKQVLRTHTSAHQSTMLGKGLEAFLVTGDVYRRDEIDRTHYPVFHQMEGVRIFPGLLESRGSREDGVKEVEKDLKEALEGMVVTLFGDVERRWVDTYFPFTDPSFELEIFYNDEWLEVLGCGVMQQEIVRRAGKGETLGWAFGLGLERLAMVLFQIPDIRLFWSTDERFTKQFEAGKITTFAPFSKYPPCYKDVSFWIDKVAGFNNNDFFEIVRGVGGDLVESVVLVDEFVHPKTGRASKCFRVNYRSMERSLTNEEIDVLQEEVRTQMSDALKVELR</sequence>
<gene>
    <name evidence="15" type="ORF">NSK_004338</name>
</gene>
<evidence type="ECO:0000256" key="9">
    <source>
        <dbReference type="ARBA" id="ARBA00023128"/>
    </source>
</evidence>
<evidence type="ECO:0000256" key="4">
    <source>
        <dbReference type="ARBA" id="ARBA00022598"/>
    </source>
</evidence>
<dbReference type="PANTHER" id="PTHR11538:SF41">
    <property type="entry name" value="PHENYLALANINE--TRNA LIGASE, MITOCHONDRIAL"/>
    <property type="match status" value="1"/>
</dbReference>
<keyword evidence="8" id="KW-0809">Transit peptide</keyword>
<dbReference type="InterPro" id="IPR045864">
    <property type="entry name" value="aa-tRNA-synth_II/BPL/LPL"/>
</dbReference>
<comment type="catalytic activity">
    <reaction evidence="12">
        <text>tRNA(Phe) + L-phenylalanine + ATP = L-phenylalanyl-tRNA(Phe) + AMP + diphosphate + H(+)</text>
        <dbReference type="Rhea" id="RHEA:19413"/>
        <dbReference type="Rhea" id="RHEA-COMP:9668"/>
        <dbReference type="Rhea" id="RHEA-COMP:9699"/>
        <dbReference type="ChEBI" id="CHEBI:15378"/>
        <dbReference type="ChEBI" id="CHEBI:30616"/>
        <dbReference type="ChEBI" id="CHEBI:33019"/>
        <dbReference type="ChEBI" id="CHEBI:58095"/>
        <dbReference type="ChEBI" id="CHEBI:78442"/>
        <dbReference type="ChEBI" id="CHEBI:78531"/>
        <dbReference type="ChEBI" id="CHEBI:456215"/>
        <dbReference type="EC" id="6.1.1.20"/>
    </reaction>
</comment>
<organism evidence="15 16">
    <name type="scientific">Nannochloropsis salina CCMP1776</name>
    <dbReference type="NCBI Taxonomy" id="1027361"/>
    <lineage>
        <taxon>Eukaryota</taxon>
        <taxon>Sar</taxon>
        <taxon>Stramenopiles</taxon>
        <taxon>Ochrophyta</taxon>
        <taxon>Eustigmatophyceae</taxon>
        <taxon>Eustigmatales</taxon>
        <taxon>Monodopsidaceae</taxon>
        <taxon>Microchloropsis</taxon>
        <taxon>Microchloropsis salina</taxon>
    </lineage>
</organism>
<comment type="similarity">
    <text evidence="2">Belongs to the class-II aminoacyl-tRNA synthetase family.</text>
</comment>
<dbReference type="CDD" id="cd00496">
    <property type="entry name" value="PheRS_alpha_core"/>
    <property type="match status" value="1"/>
</dbReference>
<keyword evidence="7" id="KW-0648">Protein biosynthesis</keyword>
<feature type="domain" description="Aminoacyl-transfer RNA synthetases class-II family profile" evidence="13">
    <location>
        <begin position="111"/>
        <end position="266"/>
    </location>
</feature>
<dbReference type="GO" id="GO:0005759">
    <property type="term" value="C:mitochondrial matrix"/>
    <property type="evidence" value="ECO:0007669"/>
    <property type="project" value="UniProtKB-SubCell"/>
</dbReference>
<keyword evidence="10" id="KW-0030">Aminoacyl-tRNA synthetase</keyword>
<evidence type="ECO:0000259" key="14">
    <source>
        <dbReference type="PROSITE" id="PS51447"/>
    </source>
</evidence>
<dbReference type="OrthoDB" id="4457at2759"/>
<evidence type="ECO:0000259" key="13">
    <source>
        <dbReference type="PROSITE" id="PS50862"/>
    </source>
</evidence>
<keyword evidence="5" id="KW-0547">Nucleotide-binding</keyword>
<dbReference type="PROSITE" id="PS50862">
    <property type="entry name" value="AA_TRNA_LIGASE_II"/>
    <property type="match status" value="1"/>
</dbReference>
<evidence type="ECO:0000256" key="6">
    <source>
        <dbReference type="ARBA" id="ARBA00022840"/>
    </source>
</evidence>
<accession>A0A4D9CYR5</accession>
<dbReference type="EMBL" id="SDOX01000019">
    <property type="protein sequence ID" value="TFJ84350.1"/>
    <property type="molecule type" value="Genomic_DNA"/>
</dbReference>
<evidence type="ECO:0000256" key="10">
    <source>
        <dbReference type="ARBA" id="ARBA00023146"/>
    </source>
</evidence>
<dbReference type="EC" id="6.1.1.20" evidence="3"/>
<evidence type="ECO:0000256" key="3">
    <source>
        <dbReference type="ARBA" id="ARBA00012814"/>
    </source>
</evidence>
<dbReference type="SMART" id="SM00896">
    <property type="entry name" value="FDX-ACB"/>
    <property type="match status" value="1"/>
</dbReference>
<dbReference type="FunFam" id="3.30.930.10:FF:000083">
    <property type="entry name" value="Phenylalanine--tRNA ligase"/>
    <property type="match status" value="1"/>
</dbReference>
<evidence type="ECO:0000313" key="16">
    <source>
        <dbReference type="Proteomes" id="UP000355283"/>
    </source>
</evidence>
<dbReference type="PROSITE" id="PS51447">
    <property type="entry name" value="FDX_ACB"/>
    <property type="match status" value="1"/>
</dbReference>
<dbReference type="InterPro" id="IPR005121">
    <property type="entry name" value="Fdx_antiC-bd"/>
</dbReference>
<evidence type="ECO:0000256" key="2">
    <source>
        <dbReference type="ARBA" id="ARBA00008226"/>
    </source>
</evidence>
<dbReference type="GO" id="GO:0000049">
    <property type="term" value="F:tRNA binding"/>
    <property type="evidence" value="ECO:0007669"/>
    <property type="project" value="InterPro"/>
</dbReference>
<dbReference type="FunFam" id="3.30.70.380:FF:000002">
    <property type="entry name" value="phenylalanine--tRNA ligase, mitochondrial"/>
    <property type="match status" value="1"/>
</dbReference>
<dbReference type="InterPro" id="IPR006195">
    <property type="entry name" value="aa-tRNA-synth_II"/>
</dbReference>
<keyword evidence="9" id="KW-0496">Mitochondrion</keyword>
<dbReference type="GO" id="GO:0005524">
    <property type="term" value="F:ATP binding"/>
    <property type="evidence" value="ECO:0007669"/>
    <property type="project" value="UniProtKB-KW"/>
</dbReference>
<dbReference type="GO" id="GO:0006432">
    <property type="term" value="P:phenylalanyl-tRNA aminoacylation"/>
    <property type="evidence" value="ECO:0007669"/>
    <property type="project" value="InterPro"/>
</dbReference>
<evidence type="ECO:0000256" key="1">
    <source>
        <dbReference type="ARBA" id="ARBA00004305"/>
    </source>
</evidence>
<proteinExistence type="inferred from homology"/>
<comment type="caution">
    <text evidence="15">The sequence shown here is derived from an EMBL/GenBank/DDBJ whole genome shotgun (WGS) entry which is preliminary data.</text>
</comment>
<dbReference type="InterPro" id="IPR004530">
    <property type="entry name" value="Phe-tRNA-synth_IIc_mito"/>
</dbReference>
<comment type="subcellular location">
    <subcellularLocation>
        <location evidence="1">Mitochondrion matrix</location>
    </subcellularLocation>
</comment>
<dbReference type="InterPro" id="IPR036690">
    <property type="entry name" value="Fdx_antiC-bd_sf"/>
</dbReference>
<dbReference type="Pfam" id="PF01409">
    <property type="entry name" value="tRNA-synt_2d"/>
    <property type="match status" value="1"/>
</dbReference>
<name>A0A4D9CYR5_9STRA</name>
<protein>
    <recommendedName>
        <fullName evidence="3">phenylalanine--tRNA ligase</fullName>
        <ecNumber evidence="3">6.1.1.20</ecNumber>
    </recommendedName>
    <alternativeName>
        <fullName evidence="11">Phenylalanyl-tRNA synthetase</fullName>
    </alternativeName>
</protein>
<dbReference type="Gene3D" id="3.30.70.380">
    <property type="entry name" value="Ferrodoxin-fold anticodon-binding domain"/>
    <property type="match status" value="1"/>
</dbReference>
<keyword evidence="4" id="KW-0436">Ligase</keyword>
<dbReference type="SUPFAM" id="SSF54991">
    <property type="entry name" value="Anticodon-binding domain of PheRS"/>
    <property type="match status" value="1"/>
</dbReference>
<dbReference type="Proteomes" id="UP000355283">
    <property type="component" value="Unassembled WGS sequence"/>
</dbReference>
<keyword evidence="6" id="KW-0067">ATP-binding</keyword>
<dbReference type="PANTHER" id="PTHR11538">
    <property type="entry name" value="PHENYLALANYL-TRNA SYNTHETASE"/>
    <property type="match status" value="1"/>
</dbReference>
<evidence type="ECO:0000256" key="11">
    <source>
        <dbReference type="ARBA" id="ARBA00031194"/>
    </source>
</evidence>
<evidence type="ECO:0000256" key="5">
    <source>
        <dbReference type="ARBA" id="ARBA00022741"/>
    </source>
</evidence>
<evidence type="ECO:0000256" key="8">
    <source>
        <dbReference type="ARBA" id="ARBA00022946"/>
    </source>
</evidence>
<evidence type="ECO:0000256" key="12">
    <source>
        <dbReference type="ARBA" id="ARBA00049255"/>
    </source>
</evidence>
<feature type="domain" description="FDX-ACB" evidence="14">
    <location>
        <begin position="268"/>
        <end position="361"/>
    </location>
</feature>
<dbReference type="Gene3D" id="3.30.930.10">
    <property type="entry name" value="Bira Bifunctional Protein, Domain 2"/>
    <property type="match status" value="2"/>
</dbReference>
<dbReference type="AlphaFoldDB" id="A0A4D9CYR5"/>
<evidence type="ECO:0000256" key="7">
    <source>
        <dbReference type="ARBA" id="ARBA00022917"/>
    </source>
</evidence>
<dbReference type="SUPFAM" id="SSF55681">
    <property type="entry name" value="Class II aaRS and biotin synthetases"/>
    <property type="match status" value="1"/>
</dbReference>
<reference evidence="15 16" key="1">
    <citation type="submission" date="2019-01" db="EMBL/GenBank/DDBJ databases">
        <title>Nuclear Genome Assembly of the Microalgal Biofuel strain Nannochloropsis salina CCMP1776.</title>
        <authorList>
            <person name="Hovde B."/>
        </authorList>
    </citation>
    <scope>NUCLEOTIDE SEQUENCE [LARGE SCALE GENOMIC DNA]</scope>
    <source>
        <strain evidence="15 16">CCMP1776</strain>
    </source>
</reference>